<dbReference type="STRING" id="254406.SAMN04488042_107233"/>
<organism evidence="2 3">
    <name type="scientific">Shimia aestuarii</name>
    <dbReference type="NCBI Taxonomy" id="254406"/>
    <lineage>
        <taxon>Bacteria</taxon>
        <taxon>Pseudomonadati</taxon>
        <taxon>Pseudomonadota</taxon>
        <taxon>Alphaproteobacteria</taxon>
        <taxon>Rhodobacterales</taxon>
        <taxon>Roseobacteraceae</taxon>
    </lineage>
</organism>
<accession>A0A1I4R3K9</accession>
<keyword evidence="3" id="KW-1185">Reference proteome</keyword>
<evidence type="ECO:0000313" key="3">
    <source>
        <dbReference type="Proteomes" id="UP000199144"/>
    </source>
</evidence>
<name>A0A1I4R3K9_9RHOB</name>
<evidence type="ECO:0000313" key="2">
    <source>
        <dbReference type="EMBL" id="SFM46513.1"/>
    </source>
</evidence>
<proteinExistence type="predicted"/>
<dbReference type="Proteomes" id="UP000199144">
    <property type="component" value="Unassembled WGS sequence"/>
</dbReference>
<dbReference type="OrthoDB" id="7961152at2"/>
<dbReference type="AlphaFoldDB" id="A0A1I4R3K9"/>
<dbReference type="RefSeq" id="WP_093095072.1">
    <property type="nucleotide sequence ID" value="NZ_FOTQ01000007.1"/>
</dbReference>
<protein>
    <recommendedName>
        <fullName evidence="1">DUF6455 domain-containing protein</fullName>
    </recommendedName>
</protein>
<dbReference type="InterPro" id="IPR045601">
    <property type="entry name" value="DUF6455"/>
</dbReference>
<sequence>MGLFSKLDKHSGLVSEMSDRVGVDWEEVLTTRPELAVKYRSAVMKCTQCRDVGACQGWLKTHHSAKHAPEYCENQDLLDELKAG</sequence>
<dbReference type="Pfam" id="PF20056">
    <property type="entry name" value="DUF6455"/>
    <property type="match status" value="1"/>
</dbReference>
<feature type="domain" description="DUF6455" evidence="1">
    <location>
        <begin position="1"/>
        <end position="83"/>
    </location>
</feature>
<evidence type="ECO:0000259" key="1">
    <source>
        <dbReference type="Pfam" id="PF20056"/>
    </source>
</evidence>
<reference evidence="2 3" key="1">
    <citation type="submission" date="2016-10" db="EMBL/GenBank/DDBJ databases">
        <authorList>
            <person name="de Groot N.N."/>
        </authorList>
    </citation>
    <scope>NUCLEOTIDE SEQUENCE [LARGE SCALE GENOMIC DNA]</scope>
    <source>
        <strain evidence="2 3">DSM 15283</strain>
    </source>
</reference>
<gene>
    <name evidence="2" type="ORF">SAMN04488042_107233</name>
</gene>
<dbReference type="EMBL" id="FOTQ01000007">
    <property type="protein sequence ID" value="SFM46513.1"/>
    <property type="molecule type" value="Genomic_DNA"/>
</dbReference>